<dbReference type="PANTHER" id="PTHR32309:SF31">
    <property type="entry name" value="CAPSULAR EXOPOLYSACCHARIDE FAMILY"/>
    <property type="match status" value="1"/>
</dbReference>
<feature type="transmembrane region" description="Helical" evidence="8">
    <location>
        <begin position="438"/>
        <end position="461"/>
    </location>
</feature>
<keyword evidence="4 8" id="KW-1133">Transmembrane helix</keyword>
<evidence type="ECO:0000256" key="3">
    <source>
        <dbReference type="ARBA" id="ARBA00022692"/>
    </source>
</evidence>
<feature type="transmembrane region" description="Helical" evidence="8">
    <location>
        <begin position="40"/>
        <end position="59"/>
    </location>
</feature>
<evidence type="ECO:0008006" key="12">
    <source>
        <dbReference type="Google" id="ProtNLM"/>
    </source>
</evidence>
<accession>A0A7C4ATG0</accession>
<reference evidence="11" key="1">
    <citation type="journal article" date="2020" name="mSystems">
        <title>Genome- and Community-Level Interaction Insights into Carbon Utilization and Element Cycling Functions of Hydrothermarchaeota in Hydrothermal Sediment.</title>
        <authorList>
            <person name="Zhou Z."/>
            <person name="Liu Y."/>
            <person name="Xu W."/>
            <person name="Pan J."/>
            <person name="Luo Z.H."/>
            <person name="Li M."/>
        </authorList>
    </citation>
    <scope>NUCLEOTIDE SEQUENCE [LARGE SCALE GENOMIC DNA]</scope>
    <source>
        <strain evidence="11">SpSt-769</strain>
    </source>
</reference>
<evidence type="ECO:0000256" key="6">
    <source>
        <dbReference type="SAM" id="Coils"/>
    </source>
</evidence>
<keyword evidence="5 8" id="KW-0472">Membrane</keyword>
<dbReference type="AlphaFoldDB" id="A0A7C4ATG0"/>
<feature type="region of interest" description="Disordered" evidence="7">
    <location>
        <begin position="1"/>
        <end position="22"/>
    </location>
</feature>
<comment type="subcellular location">
    <subcellularLocation>
        <location evidence="1">Cell membrane</location>
        <topology evidence="1">Multi-pass membrane protein</topology>
    </subcellularLocation>
</comment>
<keyword evidence="6" id="KW-0175">Coiled coil</keyword>
<evidence type="ECO:0000259" key="9">
    <source>
        <dbReference type="Pfam" id="PF02706"/>
    </source>
</evidence>
<proteinExistence type="predicted"/>
<feature type="domain" description="Polysaccharide chain length determinant N-terminal" evidence="9">
    <location>
        <begin position="25"/>
        <end position="108"/>
    </location>
</feature>
<feature type="domain" description="Tyrosine-protein kinase G-rich" evidence="10">
    <location>
        <begin position="384"/>
        <end position="458"/>
    </location>
</feature>
<evidence type="ECO:0000256" key="1">
    <source>
        <dbReference type="ARBA" id="ARBA00004651"/>
    </source>
</evidence>
<evidence type="ECO:0000256" key="4">
    <source>
        <dbReference type="ARBA" id="ARBA00022989"/>
    </source>
</evidence>
<keyword evidence="2" id="KW-1003">Cell membrane</keyword>
<dbReference type="GO" id="GO:0005886">
    <property type="term" value="C:plasma membrane"/>
    <property type="evidence" value="ECO:0007669"/>
    <property type="project" value="UniProtKB-SubCell"/>
</dbReference>
<dbReference type="InterPro" id="IPR032807">
    <property type="entry name" value="GNVR"/>
</dbReference>
<dbReference type="InterPro" id="IPR050445">
    <property type="entry name" value="Bact_polysacc_biosynth/exp"/>
</dbReference>
<evidence type="ECO:0000256" key="5">
    <source>
        <dbReference type="ARBA" id="ARBA00023136"/>
    </source>
</evidence>
<evidence type="ECO:0000259" key="10">
    <source>
        <dbReference type="Pfam" id="PF13807"/>
    </source>
</evidence>
<dbReference type="Pfam" id="PF13807">
    <property type="entry name" value="GNVR"/>
    <property type="match status" value="1"/>
</dbReference>
<protein>
    <recommendedName>
        <fullName evidence="12">Polysaccharide chain length determinant N-terminal domain-containing protein</fullName>
    </recommendedName>
</protein>
<feature type="coiled-coil region" evidence="6">
    <location>
        <begin position="197"/>
        <end position="224"/>
    </location>
</feature>
<keyword evidence="3 8" id="KW-0812">Transmembrane</keyword>
<name>A0A7C4ATG0_9BACT</name>
<dbReference type="Pfam" id="PF02706">
    <property type="entry name" value="Wzz"/>
    <property type="match status" value="1"/>
</dbReference>
<evidence type="ECO:0000313" key="11">
    <source>
        <dbReference type="EMBL" id="HGH62022.1"/>
    </source>
</evidence>
<dbReference type="InterPro" id="IPR003856">
    <property type="entry name" value="LPS_length_determ_N"/>
</dbReference>
<comment type="caution">
    <text evidence="11">The sequence shown here is derived from an EMBL/GenBank/DDBJ whole genome shotgun (WGS) entry which is preliminary data.</text>
</comment>
<sequence length="524" mass="58777">MEEEGRALREGGAQDSSARPDASGLSLRDFVEAFYTHKKVFLISLVVTPLIALVVSFLIPKVYQASTKIWAKEQRTGDPFRIEESRLSFLKDQQELILSNVVASKVLDSFSEIGGARFFKKPWKTMSPGEQAETIARLRKNVEAEVDPGSVEGGSSFILVKVKASSAMDAAALANLFAEKYIEYYFELKSKSARDSYKFLETQKDQVAANLAESEAALQSFERKLGPKLVPLIELSKFSASASVAEAYKFIGAYDLFASDWAEKSKGFERLQQLQKETGGNFIPSDAASKNLSLIHLRDSLISLKLKLEQLKQRWLDKSKEIEQLQKEVSYAEDLLRKQIWEDMESRGIEFSGARHKLDFMEKRARELQNDLAEIAENRVTYEKLRREVENQSAIYKKVQEELENARIAAEMSVHKTANIYVIDRAAPPLRPIRPNKVLNMALGFLGGLIIGLGLVMIAAYTDQTVRRPDHISRYLGLDVLGSVSSYGVSSPAEPTASLREEATAYFQKVSKSVIAFFTRKPKS</sequence>
<dbReference type="EMBL" id="DTGT01000395">
    <property type="protein sequence ID" value="HGH62022.1"/>
    <property type="molecule type" value="Genomic_DNA"/>
</dbReference>
<evidence type="ECO:0000256" key="8">
    <source>
        <dbReference type="SAM" id="Phobius"/>
    </source>
</evidence>
<evidence type="ECO:0000256" key="7">
    <source>
        <dbReference type="SAM" id="MobiDB-lite"/>
    </source>
</evidence>
<dbReference type="PANTHER" id="PTHR32309">
    <property type="entry name" value="TYROSINE-PROTEIN KINASE"/>
    <property type="match status" value="1"/>
</dbReference>
<evidence type="ECO:0000256" key="2">
    <source>
        <dbReference type="ARBA" id="ARBA00022475"/>
    </source>
</evidence>
<feature type="coiled-coil region" evidence="6">
    <location>
        <begin position="294"/>
        <end position="409"/>
    </location>
</feature>
<gene>
    <name evidence="11" type="ORF">ENV54_12080</name>
</gene>
<organism evidence="11">
    <name type="scientific">Desulfomonile tiedjei</name>
    <dbReference type="NCBI Taxonomy" id="2358"/>
    <lineage>
        <taxon>Bacteria</taxon>
        <taxon>Pseudomonadati</taxon>
        <taxon>Thermodesulfobacteriota</taxon>
        <taxon>Desulfomonilia</taxon>
        <taxon>Desulfomonilales</taxon>
        <taxon>Desulfomonilaceae</taxon>
        <taxon>Desulfomonile</taxon>
    </lineage>
</organism>